<reference evidence="2" key="1">
    <citation type="journal article" date="2013" name="Genetics">
        <title>The draft genome and transcriptome of Panagrellus redivivus are shaped by the harsh demands of a free-living lifestyle.</title>
        <authorList>
            <person name="Srinivasan J."/>
            <person name="Dillman A.R."/>
            <person name="Macchietto M.G."/>
            <person name="Heikkinen L."/>
            <person name="Lakso M."/>
            <person name="Fracchia K.M."/>
            <person name="Antoshechkin I."/>
            <person name="Mortazavi A."/>
            <person name="Wong G."/>
            <person name="Sternberg P.W."/>
        </authorList>
    </citation>
    <scope>NUCLEOTIDE SEQUENCE [LARGE SCALE GENOMIC DNA]</scope>
    <source>
        <strain evidence="2">MT8872</strain>
    </source>
</reference>
<dbReference type="InterPro" id="IPR011333">
    <property type="entry name" value="SKP1/BTB/POZ_sf"/>
</dbReference>
<dbReference type="PROSITE" id="PS50097">
    <property type="entry name" value="BTB"/>
    <property type="match status" value="1"/>
</dbReference>
<sequence>MSIARTVKPIRCHYTFTLKEADMTEKKLGEQISSPASNVPCSDGLLWWIKWFPAGDRDIYKDHVTVVLFVNKPVRAVISIGVNGSQAFWTYCHTFTSYLLNVGLCVAPHTTLLPLFRDGKLSLSCTVVFDVLVPFAFLKPSMFIACQHVPTDMELVMESGTVSVHKHFLSMLSPVFHVMFGHDTAESKFGKVKITDFDLETVSVAISFCYGHELKDVPVTVCINLLRFADKYDIKSIFAELEHIPYLNLSIETFFTVTRYAYDCSKNGLLTECAHFFGSYLHQIKSMPEFTDLPTVLVVHLLKTAFGLVSSFDVLRFACQHGCDVVVEFLEKPFLEALSVVDFCPAVSYAWEYSRDELKKTCAMFLSANRVEVTKLKDFHNLSAVAVCGVLKAAYDLENPGE</sequence>
<dbReference type="AlphaFoldDB" id="A0A7E4VR71"/>
<organism evidence="2 3">
    <name type="scientific">Panagrellus redivivus</name>
    <name type="common">Microworm</name>
    <dbReference type="NCBI Taxonomy" id="6233"/>
    <lineage>
        <taxon>Eukaryota</taxon>
        <taxon>Metazoa</taxon>
        <taxon>Ecdysozoa</taxon>
        <taxon>Nematoda</taxon>
        <taxon>Chromadorea</taxon>
        <taxon>Rhabditida</taxon>
        <taxon>Tylenchina</taxon>
        <taxon>Panagrolaimomorpha</taxon>
        <taxon>Panagrolaimoidea</taxon>
        <taxon>Panagrolaimidae</taxon>
        <taxon>Panagrellus</taxon>
    </lineage>
</organism>
<evidence type="ECO:0000259" key="1">
    <source>
        <dbReference type="PROSITE" id="PS50097"/>
    </source>
</evidence>
<evidence type="ECO:0000313" key="2">
    <source>
        <dbReference type="Proteomes" id="UP000492821"/>
    </source>
</evidence>
<dbReference type="SUPFAM" id="SSF49599">
    <property type="entry name" value="TRAF domain-like"/>
    <property type="match status" value="1"/>
</dbReference>
<dbReference type="Proteomes" id="UP000492821">
    <property type="component" value="Unassembled WGS sequence"/>
</dbReference>
<keyword evidence="2" id="KW-1185">Reference proteome</keyword>
<dbReference type="PANTHER" id="PTHR24413">
    <property type="entry name" value="SPECKLE-TYPE POZ PROTEIN"/>
    <property type="match status" value="1"/>
</dbReference>
<evidence type="ECO:0000313" key="3">
    <source>
        <dbReference type="WBParaSite" id="Pan_g23994.t1"/>
    </source>
</evidence>
<name>A0A7E4VR71_PANRE</name>
<dbReference type="SMART" id="SM00225">
    <property type="entry name" value="BTB"/>
    <property type="match status" value="1"/>
</dbReference>
<reference evidence="3" key="2">
    <citation type="submission" date="2020-10" db="UniProtKB">
        <authorList>
            <consortium name="WormBaseParasite"/>
        </authorList>
    </citation>
    <scope>IDENTIFICATION</scope>
</reference>
<protein>
    <submittedName>
        <fullName evidence="3">BTB domain-containing protein</fullName>
    </submittedName>
</protein>
<dbReference type="WBParaSite" id="Pan_g23994.t1">
    <property type="protein sequence ID" value="Pan_g23994.t1"/>
    <property type="gene ID" value="Pan_g23994"/>
</dbReference>
<dbReference type="CDD" id="cd18186">
    <property type="entry name" value="BTB_POZ_ZBTB_KLHL-like"/>
    <property type="match status" value="1"/>
</dbReference>
<proteinExistence type="predicted"/>
<dbReference type="Gene3D" id="3.30.710.10">
    <property type="entry name" value="Potassium Channel Kv1.1, Chain A"/>
    <property type="match status" value="1"/>
</dbReference>
<feature type="domain" description="BTB" evidence="1">
    <location>
        <begin position="151"/>
        <end position="218"/>
    </location>
</feature>
<dbReference type="Pfam" id="PF00651">
    <property type="entry name" value="BTB"/>
    <property type="match status" value="1"/>
</dbReference>
<dbReference type="SUPFAM" id="SSF54695">
    <property type="entry name" value="POZ domain"/>
    <property type="match status" value="1"/>
</dbReference>
<dbReference type="InterPro" id="IPR000210">
    <property type="entry name" value="BTB/POZ_dom"/>
</dbReference>
<accession>A0A7E4VR71</accession>